<dbReference type="Proteomes" id="UP000067683">
    <property type="component" value="Chromosome"/>
</dbReference>
<evidence type="ECO:0000256" key="15">
    <source>
        <dbReference type="HAMAP-Rule" id="MF_01347"/>
    </source>
</evidence>
<dbReference type="Pfam" id="PF22919">
    <property type="entry name" value="ATP-synt_VA_C"/>
    <property type="match status" value="1"/>
</dbReference>
<dbReference type="PROSITE" id="PS00152">
    <property type="entry name" value="ATPASE_ALPHA_BETA"/>
    <property type="match status" value="1"/>
</dbReference>
<evidence type="ECO:0000256" key="12">
    <source>
        <dbReference type="ARBA" id="ARBA00023310"/>
    </source>
</evidence>
<keyword evidence="5 15" id="KW-0547">Nucleotide-binding</keyword>
<protein>
    <recommendedName>
        <fullName evidence="15">ATP synthase subunit beta</fullName>
        <ecNumber evidence="15">7.1.2.2</ecNumber>
    </recommendedName>
    <alternativeName>
        <fullName evidence="15">ATP synthase F1 sector subunit beta</fullName>
    </alternativeName>
    <alternativeName>
        <fullName evidence="15">F-ATPase subunit beta</fullName>
    </alternativeName>
</protein>
<comment type="catalytic activity">
    <reaction evidence="15">
        <text>ATP + H2O + 4 H(+)(in) = ADP + phosphate + 5 H(+)(out)</text>
        <dbReference type="Rhea" id="RHEA:57720"/>
        <dbReference type="ChEBI" id="CHEBI:15377"/>
        <dbReference type="ChEBI" id="CHEBI:15378"/>
        <dbReference type="ChEBI" id="CHEBI:30616"/>
        <dbReference type="ChEBI" id="CHEBI:43474"/>
        <dbReference type="ChEBI" id="CHEBI:456216"/>
        <dbReference type="EC" id="7.1.2.2"/>
    </reaction>
</comment>
<evidence type="ECO:0000256" key="13">
    <source>
        <dbReference type="ARBA" id="ARBA00052325"/>
    </source>
</evidence>
<evidence type="ECO:0000256" key="7">
    <source>
        <dbReference type="ARBA" id="ARBA00022840"/>
    </source>
</evidence>
<dbReference type="Pfam" id="PF02874">
    <property type="entry name" value="ATP-synt_ab_N"/>
    <property type="match status" value="1"/>
</dbReference>
<dbReference type="InterPro" id="IPR024034">
    <property type="entry name" value="ATPase_F1/V1_b/a_C"/>
</dbReference>
<dbReference type="GO" id="GO:0005524">
    <property type="term" value="F:ATP binding"/>
    <property type="evidence" value="ECO:0007669"/>
    <property type="project" value="UniProtKB-UniRule"/>
</dbReference>
<dbReference type="InterPro" id="IPR000194">
    <property type="entry name" value="ATPase_F1/V1/A1_a/bsu_nucl-bd"/>
</dbReference>
<dbReference type="InterPro" id="IPR036121">
    <property type="entry name" value="ATPase_F1/V1/A1_a/bsu_N_sf"/>
</dbReference>
<dbReference type="InterPro" id="IPR050053">
    <property type="entry name" value="ATPase_alpha/beta_chains"/>
</dbReference>
<dbReference type="Gene3D" id="2.40.10.170">
    <property type="match status" value="1"/>
</dbReference>
<dbReference type="InterPro" id="IPR027417">
    <property type="entry name" value="P-loop_NTPase"/>
</dbReference>
<evidence type="ECO:0000256" key="14">
    <source>
        <dbReference type="ARBA" id="ARBA00059242"/>
    </source>
</evidence>
<evidence type="ECO:0000256" key="10">
    <source>
        <dbReference type="ARBA" id="ARBA00023136"/>
    </source>
</evidence>
<dbReference type="OrthoDB" id="9801639at2"/>
<dbReference type="PANTHER" id="PTHR15184:SF71">
    <property type="entry name" value="ATP SYNTHASE SUBUNIT BETA, MITOCHONDRIAL"/>
    <property type="match status" value="1"/>
</dbReference>
<dbReference type="AlphaFoldDB" id="A0A0U2ZAL4"/>
<comment type="catalytic activity">
    <reaction evidence="13">
        <text>4 Na(+)(in) + ATP + H2O = 4 Na(+)(out) + ADP + phosphate + H(+)</text>
        <dbReference type="Rhea" id="RHEA:58156"/>
        <dbReference type="ChEBI" id="CHEBI:15377"/>
        <dbReference type="ChEBI" id="CHEBI:15378"/>
        <dbReference type="ChEBI" id="CHEBI:29101"/>
        <dbReference type="ChEBI" id="CHEBI:30616"/>
        <dbReference type="ChEBI" id="CHEBI:43474"/>
        <dbReference type="ChEBI" id="CHEBI:456216"/>
        <dbReference type="EC" id="7.2.2.1"/>
    </reaction>
</comment>
<dbReference type="SUPFAM" id="SSF50615">
    <property type="entry name" value="N-terminal domain of alpha and beta subunits of F1 ATP synthase"/>
    <property type="match status" value="1"/>
</dbReference>
<dbReference type="GO" id="GO:0005886">
    <property type="term" value="C:plasma membrane"/>
    <property type="evidence" value="ECO:0007669"/>
    <property type="project" value="UniProtKB-SubCell"/>
</dbReference>
<dbReference type="InterPro" id="IPR003593">
    <property type="entry name" value="AAA+_ATPase"/>
</dbReference>
<dbReference type="CDD" id="cd18110">
    <property type="entry name" value="ATP-synt_F1_beta_C"/>
    <property type="match status" value="1"/>
</dbReference>
<dbReference type="FunFam" id="3.40.50.300:FF:000004">
    <property type="entry name" value="ATP synthase subunit beta"/>
    <property type="match status" value="1"/>
</dbReference>
<comment type="function">
    <text evidence="14">Produces ATP from ADP in the presence of a sodium ion gradient across the membrane. The beta chain is the catalytic subunit.</text>
</comment>
<evidence type="ECO:0000313" key="17">
    <source>
        <dbReference type="EMBL" id="ALS76268.1"/>
    </source>
</evidence>
<gene>
    <name evidence="15" type="primary">atpD</name>
    <name evidence="17" type="ORF">AUC31_14155</name>
</gene>
<evidence type="ECO:0000256" key="6">
    <source>
        <dbReference type="ARBA" id="ARBA00022781"/>
    </source>
</evidence>
<keyword evidence="18" id="KW-1185">Reference proteome</keyword>
<dbReference type="EC" id="7.1.2.2" evidence="15"/>
<evidence type="ECO:0000259" key="16">
    <source>
        <dbReference type="SMART" id="SM00382"/>
    </source>
</evidence>
<keyword evidence="4 15" id="KW-1003">Cell membrane</keyword>
<dbReference type="SMART" id="SM00382">
    <property type="entry name" value="AAA"/>
    <property type="match status" value="1"/>
</dbReference>
<evidence type="ECO:0000256" key="9">
    <source>
        <dbReference type="ARBA" id="ARBA00023065"/>
    </source>
</evidence>
<sequence length="471" mass="51153">MNTGHVLQVMGPVVDVKFSNGQLPAIYNALTVNIDRPNQAQTTLTLEVALHLGDDTVRTIAMESTDGLQRGSAVTDLGRAISVPVGDVTLGRVFNVLGEVIDLGEEIPASERRDPIHRSAPTFEHLSTEVEILETGIKVVDLLAPYIKGGKIGLFGGAGVGKTVLIQELINNIAQEHGGLSVFAGVGERTREGNDLFHEMSESGVIKKTSMVFGQMNEPPGARMRVALTGLTMAEYFRDEQGADVLLFIDNIFRFTQAGSEVSALLGRMPSAVGYQPTLATEMGQLQERITTTSAGSVTSIQAIYVPADDYTDPAPATTFAHLDATTNLERKLSEMGIYPAVDPLASTSRALSPEIVGAEHYGVSRQVQETLQRYRELQDIIAILGMDELSDEDKLTVNRARRVQNFLSQNFHVAEQFTGQKGSYVPVQETIKGFQEILAGKYDHLPEDAFRLVGRIEEVIEKAKGMGVQV</sequence>
<dbReference type="InterPro" id="IPR020003">
    <property type="entry name" value="ATPase_a/bsu_AS"/>
</dbReference>
<dbReference type="PANTHER" id="PTHR15184">
    <property type="entry name" value="ATP SYNTHASE"/>
    <property type="match status" value="1"/>
</dbReference>
<dbReference type="SUPFAM" id="SSF52540">
    <property type="entry name" value="P-loop containing nucleoside triphosphate hydrolases"/>
    <property type="match status" value="1"/>
</dbReference>
<dbReference type="GO" id="GO:0046962">
    <property type="term" value="F:sodium-transporting ATPase activity, rotational mechanism"/>
    <property type="evidence" value="ECO:0007669"/>
    <property type="project" value="UniProtKB-EC"/>
</dbReference>
<proteinExistence type="inferred from homology"/>
<dbReference type="InterPro" id="IPR005722">
    <property type="entry name" value="ATP_synth_F1_bsu"/>
</dbReference>
<keyword evidence="11 15" id="KW-0139">CF(1)</keyword>
<dbReference type="Pfam" id="PF00006">
    <property type="entry name" value="ATP-synt_ab"/>
    <property type="match status" value="1"/>
</dbReference>
<evidence type="ECO:0000256" key="1">
    <source>
        <dbReference type="ARBA" id="ARBA00004202"/>
    </source>
</evidence>
<dbReference type="Gene3D" id="3.40.50.300">
    <property type="entry name" value="P-loop containing nucleotide triphosphate hydrolases"/>
    <property type="match status" value="1"/>
</dbReference>
<evidence type="ECO:0000256" key="8">
    <source>
        <dbReference type="ARBA" id="ARBA00022967"/>
    </source>
</evidence>
<evidence type="ECO:0000256" key="4">
    <source>
        <dbReference type="ARBA" id="ARBA00022475"/>
    </source>
</evidence>
<reference evidence="17" key="1">
    <citation type="submission" date="2016-01" db="EMBL/GenBank/DDBJ databases">
        <title>Complete genome of Planococcus rifietoensis type strain M8.</title>
        <authorList>
            <person name="See-Too W.S."/>
        </authorList>
    </citation>
    <scope>NUCLEOTIDE SEQUENCE [LARGE SCALE GENOMIC DNA]</scope>
    <source>
        <strain evidence="17">M8</strain>
    </source>
</reference>
<keyword evidence="7 15" id="KW-0067">ATP-binding</keyword>
<keyword evidence="12 15" id="KW-0066">ATP synthesis</keyword>
<dbReference type="FunFam" id="1.10.1140.10:FF:000001">
    <property type="entry name" value="ATP synthase subunit beta"/>
    <property type="match status" value="1"/>
</dbReference>
<dbReference type="NCBIfam" id="TIGR01039">
    <property type="entry name" value="atpD"/>
    <property type="match status" value="1"/>
</dbReference>
<accession>A0A0U2ZAL4</accession>
<evidence type="ECO:0000256" key="2">
    <source>
        <dbReference type="ARBA" id="ARBA00008936"/>
    </source>
</evidence>
<comment type="similarity">
    <text evidence="2 15">Belongs to the ATPase alpha/beta chains family.</text>
</comment>
<organism evidence="17 18">
    <name type="scientific">Planococcus rifietoensis</name>
    <dbReference type="NCBI Taxonomy" id="200991"/>
    <lineage>
        <taxon>Bacteria</taxon>
        <taxon>Bacillati</taxon>
        <taxon>Bacillota</taxon>
        <taxon>Bacilli</taxon>
        <taxon>Bacillales</taxon>
        <taxon>Caryophanaceae</taxon>
        <taxon>Planococcus</taxon>
    </lineage>
</organism>
<evidence type="ECO:0000256" key="5">
    <source>
        <dbReference type="ARBA" id="ARBA00022741"/>
    </source>
</evidence>
<dbReference type="SUPFAM" id="SSF47917">
    <property type="entry name" value="C-terminal domain of alpha and beta subunits of F1 ATP synthase"/>
    <property type="match status" value="1"/>
</dbReference>
<name>A0A0U2ZAL4_9BACL</name>
<dbReference type="Gene3D" id="1.10.1140.10">
    <property type="entry name" value="Bovine Mitochondrial F1-atpase, Atp Synthase Beta Chain, Chain D, domain 3"/>
    <property type="match status" value="1"/>
</dbReference>
<dbReference type="STRING" id="200991.AUC31_14155"/>
<dbReference type="GO" id="GO:0045259">
    <property type="term" value="C:proton-transporting ATP synthase complex"/>
    <property type="evidence" value="ECO:0007669"/>
    <property type="project" value="UniProtKB-KW"/>
</dbReference>
<dbReference type="InterPro" id="IPR004100">
    <property type="entry name" value="ATPase_F1/V1/A1_a/bsu_N"/>
</dbReference>
<evidence type="ECO:0000313" key="18">
    <source>
        <dbReference type="Proteomes" id="UP000067683"/>
    </source>
</evidence>
<dbReference type="HAMAP" id="MF_01347">
    <property type="entry name" value="ATP_synth_beta_bact"/>
    <property type="match status" value="1"/>
</dbReference>
<dbReference type="CDD" id="cd01133">
    <property type="entry name" value="F1-ATPase_beta_CD"/>
    <property type="match status" value="1"/>
</dbReference>
<dbReference type="GO" id="GO:0046933">
    <property type="term" value="F:proton-transporting ATP synthase activity, rotational mechanism"/>
    <property type="evidence" value="ECO:0007669"/>
    <property type="project" value="UniProtKB-UniRule"/>
</dbReference>
<feature type="domain" description="AAA+ ATPase" evidence="16">
    <location>
        <begin position="148"/>
        <end position="333"/>
    </location>
</feature>
<keyword evidence="6 15" id="KW-0375">Hydrogen ion transport</keyword>
<feature type="binding site" evidence="15">
    <location>
        <begin position="156"/>
        <end position="163"/>
    </location>
    <ligand>
        <name>ATP</name>
        <dbReference type="ChEBI" id="CHEBI:30616"/>
    </ligand>
</feature>
<dbReference type="EMBL" id="CP013659">
    <property type="protein sequence ID" value="ALS76268.1"/>
    <property type="molecule type" value="Genomic_DNA"/>
</dbReference>
<keyword evidence="9 15" id="KW-0406">Ion transport</keyword>
<dbReference type="FunFam" id="2.40.10.170:FF:000005">
    <property type="entry name" value="ATP synthase subunit beta"/>
    <property type="match status" value="1"/>
</dbReference>
<dbReference type="RefSeq" id="WP_058382970.1">
    <property type="nucleotide sequence ID" value="NZ_CP013659.2"/>
</dbReference>
<comment type="function">
    <text evidence="15">Produces ATP from ADP in the presence of a proton gradient across the membrane. The catalytic sites are hosted primarily by the beta subunits.</text>
</comment>
<keyword evidence="10 15" id="KW-0472">Membrane</keyword>
<comment type="subcellular location">
    <subcellularLocation>
        <location evidence="1 15">Cell membrane</location>
        <topology evidence="1 15">Peripheral membrane protein</topology>
    </subcellularLocation>
</comment>
<keyword evidence="8 15" id="KW-1278">Translocase</keyword>
<evidence type="ECO:0000256" key="11">
    <source>
        <dbReference type="ARBA" id="ARBA00023196"/>
    </source>
</evidence>
<keyword evidence="3 15" id="KW-0813">Transport</keyword>
<evidence type="ECO:0000256" key="3">
    <source>
        <dbReference type="ARBA" id="ARBA00022448"/>
    </source>
</evidence>
<dbReference type="CDD" id="cd18115">
    <property type="entry name" value="ATP-synt_F1_beta_N"/>
    <property type="match status" value="1"/>
</dbReference>
<dbReference type="KEGG" id="prt:AUC31_14155"/>
<dbReference type="InterPro" id="IPR055190">
    <property type="entry name" value="ATP-synt_VA_C"/>
</dbReference>